<dbReference type="Gene3D" id="3.10.129.10">
    <property type="entry name" value="Hotdog Thioesterase"/>
    <property type="match status" value="1"/>
</dbReference>
<accession>A0AA38RRX2</accession>
<evidence type="ECO:0000313" key="4">
    <source>
        <dbReference type="Proteomes" id="UP001174694"/>
    </source>
</evidence>
<feature type="domain" description="Thioesterase" evidence="2">
    <location>
        <begin position="226"/>
        <end position="267"/>
    </location>
</feature>
<dbReference type="PANTHER" id="PTHR47260">
    <property type="entry name" value="UPF0644 PROTEIN PB2B4.06"/>
    <property type="match status" value="1"/>
</dbReference>
<reference evidence="3" key="1">
    <citation type="submission" date="2022-07" db="EMBL/GenBank/DDBJ databases">
        <title>Fungi with potential for degradation of polypropylene.</title>
        <authorList>
            <person name="Gostincar C."/>
        </authorList>
    </citation>
    <scope>NUCLEOTIDE SEQUENCE</scope>
    <source>
        <strain evidence="3">EXF-13308</strain>
    </source>
</reference>
<evidence type="ECO:0000313" key="3">
    <source>
        <dbReference type="EMBL" id="KAJ9155522.1"/>
    </source>
</evidence>
<dbReference type="AlphaFoldDB" id="A0AA38RRX2"/>
<dbReference type="Pfam" id="PF03061">
    <property type="entry name" value="4HBT"/>
    <property type="match status" value="1"/>
</dbReference>
<evidence type="ECO:0000259" key="2">
    <source>
        <dbReference type="Pfam" id="PF03061"/>
    </source>
</evidence>
<name>A0AA38RRX2_9PEZI</name>
<proteinExistence type="predicted"/>
<dbReference type="CDD" id="cd03443">
    <property type="entry name" value="PaaI_thioesterase"/>
    <property type="match status" value="1"/>
</dbReference>
<dbReference type="EMBL" id="JANBVO010000003">
    <property type="protein sequence ID" value="KAJ9155522.1"/>
    <property type="molecule type" value="Genomic_DNA"/>
</dbReference>
<dbReference type="InterPro" id="IPR006683">
    <property type="entry name" value="Thioestr_dom"/>
</dbReference>
<evidence type="ECO:0000256" key="1">
    <source>
        <dbReference type="SAM" id="MobiDB-lite"/>
    </source>
</evidence>
<dbReference type="PANTHER" id="PTHR47260:SF1">
    <property type="entry name" value="UPF0644 PROTEIN PB2B4.06"/>
    <property type="match status" value="1"/>
</dbReference>
<dbReference type="SUPFAM" id="SSF54637">
    <property type="entry name" value="Thioesterase/thiol ester dehydrase-isomerase"/>
    <property type="match status" value="1"/>
</dbReference>
<dbReference type="Proteomes" id="UP001174694">
    <property type="component" value="Unassembled WGS sequence"/>
</dbReference>
<sequence>MIPFRPHPGVVTGAAPLALTSRLLGGYPSASISTALCRLTARSVQSPRRSFHGFSGSLKLLHDQLQTRPEPQRAASTATPPSITTPPPASPSAPSDTASKPRRPRRLISAALFLLIGTIAGSSLRLLVSPPSPPLPGSEEDAYTTTVLASRAAKLPVVQSLASDPAWASWTAYSSIADADRPRRLTTGALAGSRGLGGYQRVFRNAATGECVTVAYVGAATSGWPGVVHGGLAATLLDEACGRCAAGVLDAGTGVTARLELNYRAPTLTNGFYVVRAAPELRDAEGAEGKEEKKKKSDKKIWVSARLETPEGKVCVEARGLFVVPKGFEVAKISEGF</sequence>
<comment type="caution">
    <text evidence="3">The sequence shown here is derived from an EMBL/GenBank/DDBJ whole genome shotgun (WGS) entry which is preliminary data.</text>
</comment>
<dbReference type="InterPro" id="IPR029069">
    <property type="entry name" value="HotDog_dom_sf"/>
</dbReference>
<dbReference type="InterPro" id="IPR052061">
    <property type="entry name" value="PTE-AB_protein"/>
</dbReference>
<gene>
    <name evidence="3" type="ORF">NKR23_g1952</name>
</gene>
<organism evidence="3 4">
    <name type="scientific">Pleurostoma richardsiae</name>
    <dbReference type="NCBI Taxonomy" id="41990"/>
    <lineage>
        <taxon>Eukaryota</taxon>
        <taxon>Fungi</taxon>
        <taxon>Dikarya</taxon>
        <taxon>Ascomycota</taxon>
        <taxon>Pezizomycotina</taxon>
        <taxon>Sordariomycetes</taxon>
        <taxon>Sordariomycetidae</taxon>
        <taxon>Calosphaeriales</taxon>
        <taxon>Pleurostomataceae</taxon>
        <taxon>Pleurostoma</taxon>
    </lineage>
</organism>
<protein>
    <submittedName>
        <fullName evidence="3">Thioesterase family protein</fullName>
    </submittedName>
</protein>
<feature type="region of interest" description="Disordered" evidence="1">
    <location>
        <begin position="64"/>
        <end position="102"/>
    </location>
</feature>
<keyword evidence="4" id="KW-1185">Reference proteome</keyword>